<comment type="caution">
    <text evidence="1">The sequence shown here is derived from an EMBL/GenBank/DDBJ whole genome shotgun (WGS) entry which is preliminary data.</text>
</comment>
<evidence type="ECO:0000313" key="2">
    <source>
        <dbReference type="Proteomes" id="UP000244013"/>
    </source>
</evidence>
<name>A0A2T5U0T8_9SPHN</name>
<reference evidence="1 2" key="1">
    <citation type="submission" date="2018-04" db="EMBL/GenBank/DDBJ databases">
        <title>Genomic Encyclopedia of Type Strains, Phase III (KMG-III): the genomes of soil and plant-associated and newly described type strains.</title>
        <authorList>
            <person name="Whitman W."/>
        </authorList>
    </citation>
    <scope>NUCLEOTIDE SEQUENCE [LARGE SCALE GENOMIC DNA]</scope>
    <source>
        <strain evidence="1 2">MA-olki</strain>
    </source>
</reference>
<evidence type="ECO:0000313" key="1">
    <source>
        <dbReference type="EMBL" id="PTW45095.1"/>
    </source>
</evidence>
<protein>
    <submittedName>
        <fullName evidence="1">Uncharacterized protein</fullName>
    </submittedName>
</protein>
<gene>
    <name evidence="1" type="ORF">C8J25_108187</name>
</gene>
<organism evidence="1 2">
    <name type="scientific">Sphingomonas faeni</name>
    <dbReference type="NCBI Taxonomy" id="185950"/>
    <lineage>
        <taxon>Bacteria</taxon>
        <taxon>Pseudomonadati</taxon>
        <taxon>Pseudomonadota</taxon>
        <taxon>Alphaproteobacteria</taxon>
        <taxon>Sphingomonadales</taxon>
        <taxon>Sphingomonadaceae</taxon>
        <taxon>Sphingomonas</taxon>
    </lineage>
</organism>
<dbReference type="AlphaFoldDB" id="A0A2T5U0T8"/>
<dbReference type="Proteomes" id="UP000244013">
    <property type="component" value="Unassembled WGS sequence"/>
</dbReference>
<dbReference type="RefSeq" id="WP_107955266.1">
    <property type="nucleotide sequence ID" value="NZ_QAYE01000008.1"/>
</dbReference>
<dbReference type="EMBL" id="QAYE01000008">
    <property type="protein sequence ID" value="PTW45095.1"/>
    <property type="molecule type" value="Genomic_DNA"/>
</dbReference>
<sequence length="274" mass="29469">MADFRMFQKAAAEGLSAATAPKRKAMHPSAAWFGSATVAICLSTQPLHAQTQQQQDRIDRVSRLIVTAPLCRGLGMAVDSDLPAKVAAGFKAETAKWGVPSGRLEQLAAASADRQGKLFAQDLDTEEANAKSAAQLRKLSTILLGYGRTCVEATSDPLFSASIQKPAGFDLQVAATKFADSMLEDGGLASWQTPVIQARGDLMMVAGTCRAVIGKARSDALFAEFGRSDDARTRDYYLKSFDIGLDDTDRQFNLAQCNRMINGFRGRIARGGIR</sequence>
<dbReference type="OrthoDB" id="7565426at2"/>
<proteinExistence type="predicted"/>
<accession>A0A2T5U0T8</accession>
<dbReference type="GeneID" id="91007089"/>